<dbReference type="Gene3D" id="2.140.10.30">
    <property type="entry name" value="Dipeptidylpeptidase IV, N-terminal domain"/>
    <property type="match status" value="1"/>
</dbReference>
<dbReference type="EMBL" id="JAHUTJ010042468">
    <property type="protein sequence ID" value="MED6281073.1"/>
    <property type="molecule type" value="Genomic_DNA"/>
</dbReference>
<keyword evidence="3" id="KW-1185">Reference proteome</keyword>
<dbReference type="InterPro" id="IPR002469">
    <property type="entry name" value="Peptidase_S9B_N"/>
</dbReference>
<feature type="domain" description="Dipeptidylpeptidase IV N-terminal" evidence="1">
    <location>
        <begin position="104"/>
        <end position="164"/>
    </location>
</feature>
<evidence type="ECO:0000313" key="3">
    <source>
        <dbReference type="Proteomes" id="UP001352852"/>
    </source>
</evidence>
<feature type="non-terminal residue" evidence="2">
    <location>
        <position position="1"/>
    </location>
</feature>
<dbReference type="Pfam" id="PF00930">
    <property type="entry name" value="DPPIV_N"/>
    <property type="match status" value="1"/>
</dbReference>
<accession>A0ABU7E1A6</accession>
<evidence type="ECO:0000313" key="2">
    <source>
        <dbReference type="EMBL" id="MED6281073.1"/>
    </source>
</evidence>
<dbReference type="InterPro" id="IPR050278">
    <property type="entry name" value="Serine_Prot_S9B/DPPIV"/>
</dbReference>
<sequence length="171" mass="19622">HHSSCCKTHPEHDASIPILHDGDWCSQDCEDDSLAHKKKVTIEDIYGADLRIHDPDAKWLSDKHLLYRSREGDVLRRDVDTLKEDIIVLNQLFDRSKAAKYQVSPDLKHVLFAFDVKPIYQYSYLAKYIIYSLVTQATWPLNPPEVHDAVLQYAGWGPQGQQLVSTVSLHD</sequence>
<dbReference type="SUPFAM" id="SSF82171">
    <property type="entry name" value="DPP6 N-terminal domain-like"/>
    <property type="match status" value="1"/>
</dbReference>
<dbReference type="Proteomes" id="UP001352852">
    <property type="component" value="Unassembled WGS sequence"/>
</dbReference>
<proteinExistence type="predicted"/>
<comment type="caution">
    <text evidence="2">The sequence shown here is derived from an EMBL/GenBank/DDBJ whole genome shotgun (WGS) entry which is preliminary data.</text>
</comment>
<dbReference type="PANTHER" id="PTHR11731">
    <property type="entry name" value="PROTEASE FAMILY S9B,C DIPEPTIDYL-PEPTIDASE IV-RELATED"/>
    <property type="match status" value="1"/>
</dbReference>
<evidence type="ECO:0000259" key="1">
    <source>
        <dbReference type="Pfam" id="PF00930"/>
    </source>
</evidence>
<dbReference type="PANTHER" id="PTHR11731:SF201">
    <property type="entry name" value="DIPEPTIDYL AMINOPEPTIDASE-LIKE PROTEIN 6 ISOFORM X1-RELATED"/>
    <property type="match status" value="1"/>
</dbReference>
<organism evidence="2 3">
    <name type="scientific">Characodon lateralis</name>
    <dbReference type="NCBI Taxonomy" id="208331"/>
    <lineage>
        <taxon>Eukaryota</taxon>
        <taxon>Metazoa</taxon>
        <taxon>Chordata</taxon>
        <taxon>Craniata</taxon>
        <taxon>Vertebrata</taxon>
        <taxon>Euteleostomi</taxon>
        <taxon>Actinopterygii</taxon>
        <taxon>Neopterygii</taxon>
        <taxon>Teleostei</taxon>
        <taxon>Neoteleostei</taxon>
        <taxon>Acanthomorphata</taxon>
        <taxon>Ovalentaria</taxon>
        <taxon>Atherinomorphae</taxon>
        <taxon>Cyprinodontiformes</taxon>
        <taxon>Goodeidae</taxon>
        <taxon>Characodon</taxon>
    </lineage>
</organism>
<reference evidence="2 3" key="1">
    <citation type="submission" date="2021-06" db="EMBL/GenBank/DDBJ databases">
        <authorList>
            <person name="Palmer J.M."/>
        </authorList>
    </citation>
    <scope>NUCLEOTIDE SEQUENCE [LARGE SCALE GENOMIC DNA]</scope>
    <source>
        <strain evidence="2 3">CL_MEX2019</strain>
        <tissue evidence="2">Muscle</tissue>
    </source>
</reference>
<name>A0ABU7E1A6_9TELE</name>
<gene>
    <name evidence="2" type="ORF">CHARACLAT_017543</name>
</gene>
<protein>
    <recommendedName>
        <fullName evidence="1">Dipeptidylpeptidase IV N-terminal domain-containing protein</fullName>
    </recommendedName>
</protein>